<feature type="region of interest" description="Disordered" evidence="4">
    <location>
        <begin position="244"/>
        <end position="264"/>
    </location>
</feature>
<dbReference type="InterPro" id="IPR047661">
    <property type="entry name" value="IstB"/>
</dbReference>
<dbReference type="OrthoDB" id="8064373at2"/>
<evidence type="ECO:0000259" key="5">
    <source>
        <dbReference type="SMART" id="SM00382"/>
    </source>
</evidence>
<dbReference type="PIRSF" id="PIRSF003073">
    <property type="entry name" value="DNAC_TnpB_IstB"/>
    <property type="match status" value="1"/>
</dbReference>
<protein>
    <submittedName>
        <fullName evidence="8">IstB domain protein ATP-binding protein</fullName>
    </submittedName>
</protein>
<dbReference type="InParanoid" id="D6TCK5"/>
<dbReference type="AlphaFoldDB" id="D6TCK5"/>
<organism evidence="8 9">
    <name type="scientific">Ktedonobacter racemifer DSM 44963</name>
    <dbReference type="NCBI Taxonomy" id="485913"/>
    <lineage>
        <taxon>Bacteria</taxon>
        <taxon>Bacillati</taxon>
        <taxon>Chloroflexota</taxon>
        <taxon>Ktedonobacteria</taxon>
        <taxon>Ktedonobacterales</taxon>
        <taxon>Ktedonobacteraceae</taxon>
        <taxon>Ktedonobacter</taxon>
    </lineage>
</organism>
<dbReference type="Proteomes" id="UP000004508">
    <property type="component" value="Unassembled WGS sequence"/>
</dbReference>
<dbReference type="eggNOG" id="COG1484">
    <property type="taxonomic scope" value="Bacteria"/>
</dbReference>
<dbReference type="Pfam" id="PF01695">
    <property type="entry name" value="IstB_IS21"/>
    <property type="match status" value="1"/>
</dbReference>
<sequence>MPNRQEELTAMLRELRLPTMASTVAQIALKASKENLTHEGFLYELARLECEARTQRRIERYLAQSKLPREKTFRTFQWERLSAGLRLQIERLRSGAFVTHAHNVIAVGAPGVGKSHVAAALGHELIQQGHTVLWTSTAALVQRLLAAKRELRLPQEIAKLQQVACLILDDIGYVQQDREEMEVLFTLLAERYEQRSVLITTNLVFSAWDRIFKDPMTTLAAVDRVVHHSVILDMAGVESFRATQARDDHTPSETGVGAAAAPMP</sequence>
<keyword evidence="3 8" id="KW-0067">ATP-binding</keyword>
<dbReference type="PANTHER" id="PTHR30050:SF4">
    <property type="entry name" value="ATP-BINDING PROTEIN RV3427C IN INSERTION SEQUENCE-RELATED"/>
    <property type="match status" value="1"/>
</dbReference>
<dbReference type="NCBIfam" id="NF038214">
    <property type="entry name" value="IS21_help_AAA"/>
    <property type="match status" value="1"/>
</dbReference>
<dbReference type="InterPro" id="IPR028350">
    <property type="entry name" value="DNAC/IstB-like"/>
</dbReference>
<name>D6TCK5_KTERA</name>
<dbReference type="Gene3D" id="3.40.50.300">
    <property type="entry name" value="P-loop containing nucleotide triphosphate hydrolases"/>
    <property type="match status" value="1"/>
</dbReference>
<dbReference type="InterPro" id="IPR027417">
    <property type="entry name" value="P-loop_NTPase"/>
</dbReference>
<reference evidence="8 9" key="1">
    <citation type="journal article" date="2011" name="Stand. Genomic Sci.">
        <title>Non-contiguous finished genome sequence and contextual data of the filamentous soil bacterium Ktedonobacter racemifer type strain (SOSP1-21).</title>
        <authorList>
            <person name="Chang Y.J."/>
            <person name="Land M."/>
            <person name="Hauser L."/>
            <person name="Chertkov O."/>
            <person name="Del Rio T.G."/>
            <person name="Nolan M."/>
            <person name="Copeland A."/>
            <person name="Tice H."/>
            <person name="Cheng J.F."/>
            <person name="Lucas S."/>
            <person name="Han C."/>
            <person name="Goodwin L."/>
            <person name="Pitluck S."/>
            <person name="Ivanova N."/>
            <person name="Ovchinikova G."/>
            <person name="Pati A."/>
            <person name="Chen A."/>
            <person name="Palaniappan K."/>
            <person name="Mavromatis K."/>
            <person name="Liolios K."/>
            <person name="Brettin T."/>
            <person name="Fiebig A."/>
            <person name="Rohde M."/>
            <person name="Abt B."/>
            <person name="Goker M."/>
            <person name="Detter J.C."/>
            <person name="Woyke T."/>
            <person name="Bristow J."/>
            <person name="Eisen J.A."/>
            <person name="Markowitz V."/>
            <person name="Hugenholtz P."/>
            <person name="Kyrpides N.C."/>
            <person name="Klenk H.P."/>
            <person name="Lapidus A."/>
        </authorList>
    </citation>
    <scope>NUCLEOTIDE SEQUENCE [LARGE SCALE GENOMIC DNA]</scope>
    <source>
        <strain evidence="9">DSM 44963</strain>
        <strain evidence="8">SOSP1-21</strain>
    </source>
</reference>
<dbReference type="GO" id="GO:0006260">
    <property type="term" value="P:DNA replication"/>
    <property type="evidence" value="ECO:0007669"/>
    <property type="project" value="TreeGrafter"/>
</dbReference>
<accession>D6TCK5</accession>
<evidence type="ECO:0000256" key="1">
    <source>
        <dbReference type="ARBA" id="ARBA00008059"/>
    </source>
</evidence>
<dbReference type="GO" id="GO:0005524">
    <property type="term" value="F:ATP binding"/>
    <property type="evidence" value="ECO:0007669"/>
    <property type="project" value="UniProtKB-KW"/>
</dbReference>
<dbReference type="RefSeq" id="WP_007905082.1">
    <property type="nucleotide sequence ID" value="NZ_ADVG01000001.1"/>
</dbReference>
<evidence type="ECO:0000313" key="7">
    <source>
        <dbReference type="EMBL" id="EFH88878.1"/>
    </source>
</evidence>
<evidence type="ECO:0000256" key="2">
    <source>
        <dbReference type="ARBA" id="ARBA00022741"/>
    </source>
</evidence>
<evidence type="ECO:0000313" key="8">
    <source>
        <dbReference type="EMBL" id="EFH90022.1"/>
    </source>
</evidence>
<evidence type="ECO:0000256" key="3">
    <source>
        <dbReference type="ARBA" id="ARBA00022840"/>
    </source>
</evidence>
<dbReference type="SUPFAM" id="SSF52540">
    <property type="entry name" value="P-loop containing nucleoside triphosphate hydrolases"/>
    <property type="match status" value="1"/>
</dbReference>
<comment type="caution">
    <text evidence="8">The sequence shown here is derived from an EMBL/GenBank/DDBJ whole genome shotgun (WGS) entry which is preliminary data.</text>
</comment>
<dbReference type="CDD" id="cd00009">
    <property type="entry name" value="AAA"/>
    <property type="match status" value="1"/>
</dbReference>
<dbReference type="EMBL" id="ADVG01000003">
    <property type="protein sequence ID" value="EFH84456.1"/>
    <property type="molecule type" value="Genomic_DNA"/>
</dbReference>
<feature type="domain" description="AAA+ ATPase" evidence="5">
    <location>
        <begin position="100"/>
        <end position="232"/>
    </location>
</feature>
<proteinExistence type="inferred from homology"/>
<gene>
    <name evidence="7" type="ORF">Krac_10384</name>
    <name evidence="8" type="ORF">Krac_11619</name>
    <name evidence="6" type="ORF">Krac_5503</name>
</gene>
<evidence type="ECO:0000313" key="9">
    <source>
        <dbReference type="Proteomes" id="UP000004508"/>
    </source>
</evidence>
<evidence type="ECO:0000313" key="6">
    <source>
        <dbReference type="EMBL" id="EFH84456.1"/>
    </source>
</evidence>
<dbReference type="STRING" id="485913.Krac_10384"/>
<comment type="similarity">
    <text evidence="1">Belongs to the IS21/IS1162 putative ATP-binding protein family.</text>
</comment>
<dbReference type="InterPro" id="IPR002611">
    <property type="entry name" value="IstB_ATP-bd"/>
</dbReference>
<keyword evidence="2" id="KW-0547">Nucleotide-binding</keyword>
<dbReference type="SMART" id="SM00382">
    <property type="entry name" value="AAA"/>
    <property type="match status" value="1"/>
</dbReference>
<keyword evidence="9" id="KW-1185">Reference proteome</keyword>
<dbReference type="EMBL" id="ADVG01000001">
    <property type="protein sequence ID" value="EFH88878.1"/>
    <property type="molecule type" value="Genomic_DNA"/>
</dbReference>
<dbReference type="EMBL" id="ADVG01000001">
    <property type="protein sequence ID" value="EFH90022.1"/>
    <property type="molecule type" value="Genomic_DNA"/>
</dbReference>
<dbReference type="InterPro" id="IPR003593">
    <property type="entry name" value="AAA+_ATPase"/>
</dbReference>
<evidence type="ECO:0000256" key="4">
    <source>
        <dbReference type="SAM" id="MobiDB-lite"/>
    </source>
</evidence>
<dbReference type="PANTHER" id="PTHR30050">
    <property type="entry name" value="CHROMOSOMAL REPLICATION INITIATOR PROTEIN DNAA"/>
    <property type="match status" value="1"/>
</dbReference>